<gene>
    <name evidence="1" type="ORF">PT974_05428</name>
</gene>
<protein>
    <submittedName>
        <fullName evidence="1">Uncharacterized protein</fullName>
    </submittedName>
</protein>
<accession>A0ABR0SIR4</accession>
<reference evidence="1 2" key="1">
    <citation type="submission" date="2024-01" db="EMBL/GenBank/DDBJ databases">
        <title>Complete genome of Cladobotryum mycophilum ATHUM6906.</title>
        <authorList>
            <person name="Christinaki A.C."/>
            <person name="Myridakis A.I."/>
            <person name="Kouvelis V.N."/>
        </authorList>
    </citation>
    <scope>NUCLEOTIDE SEQUENCE [LARGE SCALE GENOMIC DNA]</scope>
    <source>
        <strain evidence="1 2">ATHUM6906</strain>
    </source>
</reference>
<dbReference type="Proteomes" id="UP001338125">
    <property type="component" value="Unassembled WGS sequence"/>
</dbReference>
<sequence length="56" mass="6451">MNIPRLRVLGTRSSTKDESEWRRSCDAQMTQAVTPNQGSHAYVCVCVVRLRRRSMI</sequence>
<evidence type="ECO:0000313" key="1">
    <source>
        <dbReference type="EMBL" id="KAK5992032.1"/>
    </source>
</evidence>
<dbReference type="EMBL" id="JAVFKD010000012">
    <property type="protein sequence ID" value="KAK5992032.1"/>
    <property type="molecule type" value="Genomic_DNA"/>
</dbReference>
<proteinExistence type="predicted"/>
<keyword evidence="2" id="KW-1185">Reference proteome</keyword>
<evidence type="ECO:0000313" key="2">
    <source>
        <dbReference type="Proteomes" id="UP001338125"/>
    </source>
</evidence>
<organism evidence="1 2">
    <name type="scientific">Cladobotryum mycophilum</name>
    <dbReference type="NCBI Taxonomy" id="491253"/>
    <lineage>
        <taxon>Eukaryota</taxon>
        <taxon>Fungi</taxon>
        <taxon>Dikarya</taxon>
        <taxon>Ascomycota</taxon>
        <taxon>Pezizomycotina</taxon>
        <taxon>Sordariomycetes</taxon>
        <taxon>Hypocreomycetidae</taxon>
        <taxon>Hypocreales</taxon>
        <taxon>Hypocreaceae</taxon>
        <taxon>Cladobotryum</taxon>
    </lineage>
</organism>
<comment type="caution">
    <text evidence="1">The sequence shown here is derived from an EMBL/GenBank/DDBJ whole genome shotgun (WGS) entry which is preliminary data.</text>
</comment>
<name>A0ABR0SIR4_9HYPO</name>